<comment type="caution">
    <text evidence="2">The sequence shown here is derived from an EMBL/GenBank/DDBJ whole genome shotgun (WGS) entry which is preliminary data.</text>
</comment>
<dbReference type="Proteomes" id="UP000287651">
    <property type="component" value="Unassembled WGS sequence"/>
</dbReference>
<evidence type="ECO:0000313" key="2">
    <source>
        <dbReference type="EMBL" id="RRT33363.1"/>
    </source>
</evidence>
<keyword evidence="1" id="KW-0732">Signal</keyword>
<organism evidence="2 3">
    <name type="scientific">Ensete ventricosum</name>
    <name type="common">Abyssinian banana</name>
    <name type="synonym">Musa ensete</name>
    <dbReference type="NCBI Taxonomy" id="4639"/>
    <lineage>
        <taxon>Eukaryota</taxon>
        <taxon>Viridiplantae</taxon>
        <taxon>Streptophyta</taxon>
        <taxon>Embryophyta</taxon>
        <taxon>Tracheophyta</taxon>
        <taxon>Spermatophyta</taxon>
        <taxon>Magnoliopsida</taxon>
        <taxon>Liliopsida</taxon>
        <taxon>Zingiberales</taxon>
        <taxon>Musaceae</taxon>
        <taxon>Ensete</taxon>
    </lineage>
</organism>
<evidence type="ECO:0000256" key="1">
    <source>
        <dbReference type="SAM" id="SignalP"/>
    </source>
</evidence>
<gene>
    <name evidence="2" type="ORF">B296_00048440</name>
</gene>
<protein>
    <recommendedName>
        <fullName evidence="4">Secreted protein</fullName>
    </recommendedName>
</protein>
<feature type="chain" id="PRO_5019572514" description="Secreted protein" evidence="1">
    <location>
        <begin position="17"/>
        <end position="80"/>
    </location>
</feature>
<dbReference type="AlphaFoldDB" id="A0A426X1M1"/>
<evidence type="ECO:0000313" key="3">
    <source>
        <dbReference type="Proteomes" id="UP000287651"/>
    </source>
</evidence>
<name>A0A426X1M1_ENSVE</name>
<proteinExistence type="predicted"/>
<feature type="signal peptide" evidence="1">
    <location>
        <begin position="1"/>
        <end position="16"/>
    </location>
</feature>
<reference evidence="2 3" key="1">
    <citation type="journal article" date="2014" name="Agronomy (Basel)">
        <title>A Draft Genome Sequence for Ensete ventricosum, the Drought-Tolerant Tree Against Hunger.</title>
        <authorList>
            <person name="Harrison J."/>
            <person name="Moore K.A."/>
            <person name="Paszkiewicz K."/>
            <person name="Jones T."/>
            <person name="Grant M."/>
            <person name="Ambacheew D."/>
            <person name="Muzemil S."/>
            <person name="Studholme D.J."/>
        </authorList>
    </citation>
    <scope>NUCLEOTIDE SEQUENCE [LARGE SCALE GENOMIC DNA]</scope>
</reference>
<sequence length="80" mass="8631">MSIFSCLGALAGGVVGISPPLGAAAAIARLAFLCRIPHALQRDCTMHATECKEWVEDIPTHPSVEIDGRVEQCRRIEWGT</sequence>
<accession>A0A426X1M1</accession>
<evidence type="ECO:0008006" key="4">
    <source>
        <dbReference type="Google" id="ProtNLM"/>
    </source>
</evidence>
<dbReference type="EMBL" id="AMZH03029221">
    <property type="protein sequence ID" value="RRT33363.1"/>
    <property type="molecule type" value="Genomic_DNA"/>
</dbReference>